<accession>A0A9P8VV70</accession>
<gene>
    <name evidence="2" type="ORF">B0T10DRAFT_193853</name>
</gene>
<evidence type="ECO:0000256" key="1">
    <source>
        <dbReference type="SAM" id="MobiDB-lite"/>
    </source>
</evidence>
<dbReference type="PANTHER" id="PTHR37048:SF2">
    <property type="entry name" value="QUESTIONABLE PROTEIN"/>
    <property type="match status" value="1"/>
</dbReference>
<comment type="caution">
    <text evidence="2">The sequence shown here is derived from an EMBL/GenBank/DDBJ whole genome shotgun (WGS) entry which is preliminary data.</text>
</comment>
<protein>
    <submittedName>
        <fullName evidence="2">Uncharacterized protein</fullName>
    </submittedName>
</protein>
<evidence type="ECO:0000313" key="3">
    <source>
        <dbReference type="Proteomes" id="UP000777438"/>
    </source>
</evidence>
<feature type="compositionally biased region" description="Polar residues" evidence="1">
    <location>
        <begin position="1"/>
        <end position="17"/>
    </location>
</feature>
<dbReference type="Proteomes" id="UP000777438">
    <property type="component" value="Unassembled WGS sequence"/>
</dbReference>
<dbReference type="OrthoDB" id="3537171at2759"/>
<name>A0A9P8VV70_9HYPO</name>
<reference evidence="2 3" key="1">
    <citation type="journal article" date="2021" name="Nat. Commun.">
        <title>Genetic determinants of endophytism in the Arabidopsis root mycobiome.</title>
        <authorList>
            <person name="Mesny F."/>
            <person name="Miyauchi S."/>
            <person name="Thiergart T."/>
            <person name="Pickel B."/>
            <person name="Atanasova L."/>
            <person name="Karlsson M."/>
            <person name="Huettel B."/>
            <person name="Barry K.W."/>
            <person name="Haridas S."/>
            <person name="Chen C."/>
            <person name="Bauer D."/>
            <person name="Andreopoulos W."/>
            <person name="Pangilinan J."/>
            <person name="LaButti K."/>
            <person name="Riley R."/>
            <person name="Lipzen A."/>
            <person name="Clum A."/>
            <person name="Drula E."/>
            <person name="Henrissat B."/>
            <person name="Kohler A."/>
            <person name="Grigoriev I.V."/>
            <person name="Martin F.M."/>
            <person name="Hacquard S."/>
        </authorList>
    </citation>
    <scope>NUCLEOTIDE SEQUENCE [LARGE SCALE GENOMIC DNA]</scope>
    <source>
        <strain evidence="2 3">MPI-CAGE-CH-0241</strain>
    </source>
</reference>
<proteinExistence type="predicted"/>
<feature type="region of interest" description="Disordered" evidence="1">
    <location>
        <begin position="1"/>
        <end position="42"/>
    </location>
</feature>
<keyword evidence="3" id="KW-1185">Reference proteome</keyword>
<evidence type="ECO:0000313" key="2">
    <source>
        <dbReference type="EMBL" id="KAH6877118.1"/>
    </source>
</evidence>
<organism evidence="2 3">
    <name type="scientific">Thelonectria olida</name>
    <dbReference type="NCBI Taxonomy" id="1576542"/>
    <lineage>
        <taxon>Eukaryota</taxon>
        <taxon>Fungi</taxon>
        <taxon>Dikarya</taxon>
        <taxon>Ascomycota</taxon>
        <taxon>Pezizomycotina</taxon>
        <taxon>Sordariomycetes</taxon>
        <taxon>Hypocreomycetidae</taxon>
        <taxon>Hypocreales</taxon>
        <taxon>Nectriaceae</taxon>
        <taxon>Thelonectria</taxon>
    </lineage>
</organism>
<dbReference type="PANTHER" id="PTHR37048">
    <property type="entry name" value="QUESTIONABLE PROTEIN"/>
    <property type="match status" value="1"/>
</dbReference>
<dbReference type="AlphaFoldDB" id="A0A9P8VV70"/>
<sequence length="242" mass="26959">MSSPRGQQMGSSQTQAGSPPRPRSSSPRAAKLSGLRPGRVMWLPRQDHPEGVLDIDDRAFNHPVVIVGPPIGNKNEIEVFPMTSLNGRALEECKWSERVRDGHIPVFPCAPHPKTGKLLHLKDGQMLQKKTYVNTLKKMVVPLDRLEVYWCNGQDFCAFTPESFGELFEIAKPPRDSPASGFFFQPPTTPVPQAMAFCPPLYQLCAVPVAYQHEGTPVVQYALQPHPVMTPYLQCPYYVAPI</sequence>
<dbReference type="EMBL" id="JAGPYM010000031">
    <property type="protein sequence ID" value="KAH6877118.1"/>
    <property type="molecule type" value="Genomic_DNA"/>
</dbReference>